<sequence length="202" mass="23433">MSKQILILIFTVLVIASNTFAQADTAINNYGHNQVPNYKVKQALEVESLVPMFFTSGYHFAVCYRYEKFRLRASVINGGHYNAEPAGLKNSASDFKRYYKTSPGFFFGYNIWKNLELYSFIEFHTFAIEQKSTGIEQNIHSTDLGGGISYQFFIGQHFYIQPGLHLYCRGDKSVDFNDNRYNIPNTDIAPVLRFGFRFWRKY</sequence>
<keyword evidence="1" id="KW-0732">Signal</keyword>
<dbReference type="EMBL" id="JAOTIF010000016">
    <property type="protein sequence ID" value="MCU7550985.1"/>
    <property type="molecule type" value="Genomic_DNA"/>
</dbReference>
<evidence type="ECO:0000313" key="3">
    <source>
        <dbReference type="Proteomes" id="UP001155483"/>
    </source>
</evidence>
<accession>A0A9X3B8N9</accession>
<reference evidence="2" key="1">
    <citation type="submission" date="2022-09" db="EMBL/GenBank/DDBJ databases">
        <authorList>
            <person name="Yuan C."/>
            <person name="Ke Z."/>
        </authorList>
    </citation>
    <scope>NUCLEOTIDE SEQUENCE</scope>
    <source>
        <strain evidence="2">LB-8</strain>
    </source>
</reference>
<dbReference type="AlphaFoldDB" id="A0A9X3B8N9"/>
<dbReference type="Proteomes" id="UP001155483">
    <property type="component" value="Unassembled WGS sequence"/>
</dbReference>
<proteinExistence type="predicted"/>
<feature type="signal peptide" evidence="1">
    <location>
        <begin position="1"/>
        <end position="23"/>
    </location>
</feature>
<keyword evidence="3" id="KW-1185">Reference proteome</keyword>
<dbReference type="RefSeq" id="WP_279298424.1">
    <property type="nucleotide sequence ID" value="NZ_JAOTIF010000016.1"/>
</dbReference>
<protein>
    <recommendedName>
        <fullName evidence="4">DUF3575 domain-containing protein</fullName>
    </recommendedName>
</protein>
<reference evidence="2" key="2">
    <citation type="submission" date="2023-04" db="EMBL/GenBank/DDBJ databases">
        <title>Paracnuella aquatica gen. nov., sp. nov., a member of the family Chitinophagaceae isolated from a hot spring.</title>
        <authorList>
            <person name="Wang C."/>
        </authorList>
    </citation>
    <scope>NUCLEOTIDE SEQUENCE</scope>
    <source>
        <strain evidence="2">LB-8</strain>
    </source>
</reference>
<feature type="chain" id="PRO_5040815981" description="DUF3575 domain-containing protein" evidence="1">
    <location>
        <begin position="24"/>
        <end position="202"/>
    </location>
</feature>
<evidence type="ECO:0000256" key="1">
    <source>
        <dbReference type="SAM" id="SignalP"/>
    </source>
</evidence>
<evidence type="ECO:0000313" key="2">
    <source>
        <dbReference type="EMBL" id="MCU7550985.1"/>
    </source>
</evidence>
<name>A0A9X3B8N9_9BACT</name>
<organism evidence="2 3">
    <name type="scientific">Paraflavisolibacter caeni</name>
    <dbReference type="NCBI Taxonomy" id="2982496"/>
    <lineage>
        <taxon>Bacteria</taxon>
        <taxon>Pseudomonadati</taxon>
        <taxon>Bacteroidota</taxon>
        <taxon>Chitinophagia</taxon>
        <taxon>Chitinophagales</taxon>
        <taxon>Chitinophagaceae</taxon>
        <taxon>Paraflavisolibacter</taxon>
    </lineage>
</organism>
<evidence type="ECO:0008006" key="4">
    <source>
        <dbReference type="Google" id="ProtNLM"/>
    </source>
</evidence>
<gene>
    <name evidence="2" type="ORF">OCK74_17840</name>
</gene>
<comment type="caution">
    <text evidence="2">The sequence shown here is derived from an EMBL/GenBank/DDBJ whole genome shotgun (WGS) entry which is preliminary data.</text>
</comment>